<evidence type="ECO:0000313" key="1">
    <source>
        <dbReference type="EMBL" id="SPC79138.1"/>
    </source>
</evidence>
<dbReference type="AlphaFoldDB" id="A0A2N9EW83"/>
<organism evidence="1">
    <name type="scientific">Fagus sylvatica</name>
    <name type="common">Beechnut</name>
    <dbReference type="NCBI Taxonomy" id="28930"/>
    <lineage>
        <taxon>Eukaryota</taxon>
        <taxon>Viridiplantae</taxon>
        <taxon>Streptophyta</taxon>
        <taxon>Embryophyta</taxon>
        <taxon>Tracheophyta</taxon>
        <taxon>Spermatophyta</taxon>
        <taxon>Magnoliopsida</taxon>
        <taxon>eudicotyledons</taxon>
        <taxon>Gunneridae</taxon>
        <taxon>Pentapetalae</taxon>
        <taxon>rosids</taxon>
        <taxon>fabids</taxon>
        <taxon>Fagales</taxon>
        <taxon>Fagaceae</taxon>
        <taxon>Fagus</taxon>
    </lineage>
</organism>
<gene>
    <name evidence="1" type="ORF">FSB_LOCUS7020</name>
</gene>
<protein>
    <submittedName>
        <fullName evidence="1">Uncharacterized protein</fullName>
    </submittedName>
</protein>
<name>A0A2N9EW83_FAGSY</name>
<accession>A0A2N9EW83</accession>
<reference evidence="1" key="1">
    <citation type="submission" date="2018-02" db="EMBL/GenBank/DDBJ databases">
        <authorList>
            <person name="Cohen D.B."/>
            <person name="Kent A.D."/>
        </authorList>
    </citation>
    <scope>NUCLEOTIDE SEQUENCE</scope>
</reference>
<dbReference type="EMBL" id="OIVN01000369">
    <property type="protein sequence ID" value="SPC79138.1"/>
    <property type="molecule type" value="Genomic_DNA"/>
</dbReference>
<sequence>MSNQASSEASHGPAKLLTVSFSPSHGQLLTVARSNEASHGPAKLLTVNFSPSHGPAKLLTVSFSTSHDRTIAPRWYQQIRFSFSRVGVDFTRT</sequence>
<proteinExistence type="predicted"/>